<feature type="transmembrane region" description="Helical" evidence="7">
    <location>
        <begin position="334"/>
        <end position="357"/>
    </location>
</feature>
<dbReference type="AlphaFoldDB" id="A0A1E3P4D0"/>
<dbReference type="SUPFAM" id="SSF103473">
    <property type="entry name" value="MFS general substrate transporter"/>
    <property type="match status" value="1"/>
</dbReference>
<evidence type="ECO:0000256" key="7">
    <source>
        <dbReference type="SAM" id="Phobius"/>
    </source>
</evidence>
<dbReference type="PANTHER" id="PTHR43791">
    <property type="entry name" value="PERMEASE-RELATED"/>
    <property type="match status" value="1"/>
</dbReference>
<evidence type="ECO:0000313" key="9">
    <source>
        <dbReference type="Proteomes" id="UP000094112"/>
    </source>
</evidence>
<keyword evidence="3 7" id="KW-0812">Transmembrane</keyword>
<feature type="transmembrane region" description="Helical" evidence="7">
    <location>
        <begin position="229"/>
        <end position="249"/>
    </location>
</feature>
<dbReference type="InterPro" id="IPR036259">
    <property type="entry name" value="MFS_trans_sf"/>
</dbReference>
<dbReference type="GO" id="GO:0016020">
    <property type="term" value="C:membrane"/>
    <property type="evidence" value="ECO:0007669"/>
    <property type="project" value="UniProtKB-SubCell"/>
</dbReference>
<evidence type="ECO:0000256" key="1">
    <source>
        <dbReference type="ARBA" id="ARBA00004141"/>
    </source>
</evidence>
<evidence type="ECO:0000256" key="3">
    <source>
        <dbReference type="ARBA" id="ARBA00022692"/>
    </source>
</evidence>
<dbReference type="OrthoDB" id="3639251at2759"/>
<dbReference type="STRING" id="683960.A0A1E3P4D0"/>
<reference evidence="8 9" key="1">
    <citation type="journal article" date="2016" name="Proc. Natl. Acad. Sci. U.S.A.">
        <title>Comparative genomics of biotechnologically important yeasts.</title>
        <authorList>
            <person name="Riley R."/>
            <person name="Haridas S."/>
            <person name="Wolfe K.H."/>
            <person name="Lopes M.R."/>
            <person name="Hittinger C.T."/>
            <person name="Goeker M."/>
            <person name="Salamov A.A."/>
            <person name="Wisecaver J.H."/>
            <person name="Long T.M."/>
            <person name="Calvey C.H."/>
            <person name="Aerts A.L."/>
            <person name="Barry K.W."/>
            <person name="Choi C."/>
            <person name="Clum A."/>
            <person name="Coughlan A.Y."/>
            <person name="Deshpande S."/>
            <person name="Douglass A.P."/>
            <person name="Hanson S.J."/>
            <person name="Klenk H.-P."/>
            <person name="LaButti K.M."/>
            <person name="Lapidus A."/>
            <person name="Lindquist E.A."/>
            <person name="Lipzen A.M."/>
            <person name="Meier-Kolthoff J.P."/>
            <person name="Ohm R.A."/>
            <person name="Otillar R.P."/>
            <person name="Pangilinan J.L."/>
            <person name="Peng Y."/>
            <person name="Rokas A."/>
            <person name="Rosa C.A."/>
            <person name="Scheuner C."/>
            <person name="Sibirny A.A."/>
            <person name="Slot J.C."/>
            <person name="Stielow J.B."/>
            <person name="Sun H."/>
            <person name="Kurtzman C.P."/>
            <person name="Blackwell M."/>
            <person name="Grigoriev I.V."/>
            <person name="Jeffries T.W."/>
        </authorList>
    </citation>
    <scope>NUCLEOTIDE SEQUENCE [LARGE SCALE GENOMIC DNA]</scope>
    <source>
        <strain evidence="9">ATCC 58044 / CBS 1984 / NCYC 433 / NRRL Y-366-8</strain>
    </source>
</reference>
<organism evidence="8 9">
    <name type="scientific">Wickerhamomyces anomalus (strain ATCC 58044 / CBS 1984 / NCYC 433 / NRRL Y-366-8)</name>
    <name type="common">Yeast</name>
    <name type="synonym">Hansenula anomala</name>
    <dbReference type="NCBI Taxonomy" id="683960"/>
    <lineage>
        <taxon>Eukaryota</taxon>
        <taxon>Fungi</taxon>
        <taxon>Dikarya</taxon>
        <taxon>Ascomycota</taxon>
        <taxon>Saccharomycotina</taxon>
        <taxon>Saccharomycetes</taxon>
        <taxon>Phaffomycetales</taxon>
        <taxon>Wickerhamomycetaceae</taxon>
        <taxon>Wickerhamomyces</taxon>
    </lineage>
</organism>
<dbReference type="Gene3D" id="1.20.1250.20">
    <property type="entry name" value="MFS general substrate transporter like domains"/>
    <property type="match status" value="1"/>
</dbReference>
<sequence length="536" mass="60415">MSVNQKDTFTVGVSRSRSHQESSDDTDDAKVVNLKYADVTLELFEQHEKEAGELTPELEKRIKRKLWFIIIPIVSFVNFMLFFDKNATGYASLLGMFEDLNLDQAKYNDLQTIFYAGYILFQVPSHLLFQRIKLSHYISGVTFVWTITTLTTLAAKNFTHLAIIRFILGCFESGVTPCLEHTMAMWFTPAEQAIINPIFWISCIAQGIPGGLLAYGVQFVPGDISPWKVYWTILGGLSFVLSISSFFFFPDNPATYRYFTVQERIHVIKRIKAATKSSIEQKTVKKDQVIEAVKDPITWLFGVFVLLSMLCNNISFQSAIIYKNLGISNLDSTLVSVASAGWTTFMSIAGSIALSIFRSQSAHFGTVCASIALLGGIITVSLPLHLSKGILAGIFLTNANANTFIASFSWCQSSAAGYSKKLVRTVVWSVFYGVSNLIAPQIWRAKDKPRYHLAWTICIVLSWFVAPLILQIIRFVLSRRNKQRRQFLQDIEDGKIEDEHGFVTSYDSDGNEVKTEVDISMLDLTDLQNKRFIYPL</sequence>
<dbReference type="GO" id="GO:0033229">
    <property type="term" value="F:cysteine transmembrane transporter activity"/>
    <property type="evidence" value="ECO:0007669"/>
    <property type="project" value="TreeGrafter"/>
</dbReference>
<feature type="compositionally biased region" description="Polar residues" evidence="6">
    <location>
        <begin position="1"/>
        <end position="15"/>
    </location>
</feature>
<feature type="transmembrane region" description="Helical" evidence="7">
    <location>
        <begin position="422"/>
        <end position="442"/>
    </location>
</feature>
<keyword evidence="5 7" id="KW-0472">Membrane</keyword>
<evidence type="ECO:0000256" key="2">
    <source>
        <dbReference type="ARBA" id="ARBA00022448"/>
    </source>
</evidence>
<feature type="transmembrane region" description="Helical" evidence="7">
    <location>
        <begin position="66"/>
        <end position="83"/>
    </location>
</feature>
<gene>
    <name evidence="8" type="ORF">WICANDRAFT_62622</name>
</gene>
<dbReference type="GeneID" id="30200651"/>
<keyword evidence="2" id="KW-0813">Transport</keyword>
<dbReference type="InterPro" id="IPR011701">
    <property type="entry name" value="MFS"/>
</dbReference>
<dbReference type="PANTHER" id="PTHR43791:SF63">
    <property type="entry name" value="HIGH AFFINITY CYSTEINE TRANSPORTER"/>
    <property type="match status" value="1"/>
</dbReference>
<name>A0A1E3P4D0_WICAA</name>
<evidence type="ECO:0008006" key="10">
    <source>
        <dbReference type="Google" id="ProtNLM"/>
    </source>
</evidence>
<feature type="transmembrane region" description="Helical" evidence="7">
    <location>
        <begin position="364"/>
        <end position="384"/>
    </location>
</feature>
<keyword evidence="4 7" id="KW-1133">Transmembrane helix</keyword>
<proteinExistence type="predicted"/>
<feature type="transmembrane region" description="Helical" evidence="7">
    <location>
        <begin position="193"/>
        <end position="217"/>
    </location>
</feature>
<evidence type="ECO:0000313" key="8">
    <source>
        <dbReference type="EMBL" id="ODQ60054.1"/>
    </source>
</evidence>
<dbReference type="EMBL" id="KV454210">
    <property type="protein sequence ID" value="ODQ60054.1"/>
    <property type="molecule type" value="Genomic_DNA"/>
</dbReference>
<comment type="subcellular location">
    <subcellularLocation>
        <location evidence="1">Membrane</location>
        <topology evidence="1">Multi-pass membrane protein</topology>
    </subcellularLocation>
</comment>
<evidence type="ECO:0000256" key="4">
    <source>
        <dbReference type="ARBA" id="ARBA00022989"/>
    </source>
</evidence>
<feature type="region of interest" description="Disordered" evidence="6">
    <location>
        <begin position="1"/>
        <end position="26"/>
    </location>
</feature>
<keyword evidence="9" id="KW-1185">Reference proteome</keyword>
<dbReference type="Proteomes" id="UP000094112">
    <property type="component" value="Unassembled WGS sequence"/>
</dbReference>
<feature type="transmembrane region" description="Helical" evidence="7">
    <location>
        <begin position="299"/>
        <end position="322"/>
    </location>
</feature>
<feature type="transmembrane region" description="Helical" evidence="7">
    <location>
        <begin position="390"/>
        <end position="410"/>
    </location>
</feature>
<protein>
    <recommendedName>
        <fullName evidence="10">Major facilitator superfamily (MFS) profile domain-containing protein</fullName>
    </recommendedName>
</protein>
<accession>A0A1E3P4D0</accession>
<evidence type="ECO:0000256" key="5">
    <source>
        <dbReference type="ARBA" id="ARBA00023136"/>
    </source>
</evidence>
<dbReference type="RefSeq" id="XP_019039261.1">
    <property type="nucleotide sequence ID" value="XM_019183405.1"/>
</dbReference>
<evidence type="ECO:0000256" key="6">
    <source>
        <dbReference type="SAM" id="MobiDB-lite"/>
    </source>
</evidence>
<dbReference type="Pfam" id="PF07690">
    <property type="entry name" value="MFS_1"/>
    <property type="match status" value="1"/>
</dbReference>
<feature type="transmembrane region" description="Helical" evidence="7">
    <location>
        <begin position="454"/>
        <end position="477"/>
    </location>
</feature>